<name>A0A1H3DHP8_9ACTN</name>
<dbReference type="AlphaFoldDB" id="A0A1H3DHP8"/>
<dbReference type="Proteomes" id="UP000198921">
    <property type="component" value="Unassembled WGS sequence"/>
</dbReference>
<keyword evidence="3" id="KW-1185">Reference proteome</keyword>
<protein>
    <recommendedName>
        <fullName evidence="4">Peptidase family M20/M25/M40</fullName>
    </recommendedName>
</protein>
<dbReference type="Gene3D" id="3.40.630.10">
    <property type="entry name" value="Zn peptidases"/>
    <property type="match status" value="1"/>
</dbReference>
<evidence type="ECO:0000313" key="3">
    <source>
        <dbReference type="Proteomes" id="UP000198921"/>
    </source>
</evidence>
<proteinExistence type="predicted"/>
<evidence type="ECO:0008006" key="4">
    <source>
        <dbReference type="Google" id="ProtNLM"/>
    </source>
</evidence>
<dbReference type="STRING" id="1137993.SAMN05660209_00998"/>
<evidence type="ECO:0000313" key="2">
    <source>
        <dbReference type="EMBL" id="SDX65897.1"/>
    </source>
</evidence>
<accession>A0A1H3DHP8</accession>
<feature type="region of interest" description="Disordered" evidence="1">
    <location>
        <begin position="27"/>
        <end position="51"/>
    </location>
</feature>
<evidence type="ECO:0000256" key="1">
    <source>
        <dbReference type="SAM" id="MobiDB-lite"/>
    </source>
</evidence>
<dbReference type="SUPFAM" id="SSF53187">
    <property type="entry name" value="Zn-dependent exopeptidases"/>
    <property type="match status" value="1"/>
</dbReference>
<reference evidence="3" key="1">
    <citation type="submission" date="2016-10" db="EMBL/GenBank/DDBJ databases">
        <authorList>
            <person name="Varghese N."/>
            <person name="Submissions S."/>
        </authorList>
    </citation>
    <scope>NUCLEOTIDE SEQUENCE [LARGE SCALE GENOMIC DNA]</scope>
    <source>
        <strain evidence="3">DSM 45422</strain>
    </source>
</reference>
<dbReference type="RefSeq" id="WP_091152023.1">
    <property type="nucleotide sequence ID" value="NZ_FNOT01000002.1"/>
</dbReference>
<gene>
    <name evidence="2" type="ORF">SAMN05660209_00998</name>
</gene>
<dbReference type="EMBL" id="FNOT01000002">
    <property type="protein sequence ID" value="SDX65897.1"/>
    <property type="molecule type" value="Genomic_DNA"/>
</dbReference>
<organism evidence="2 3">
    <name type="scientific">Geodermatophilus africanus</name>
    <dbReference type="NCBI Taxonomy" id="1137993"/>
    <lineage>
        <taxon>Bacteria</taxon>
        <taxon>Bacillati</taxon>
        <taxon>Actinomycetota</taxon>
        <taxon>Actinomycetes</taxon>
        <taxon>Geodermatophilales</taxon>
        <taxon>Geodermatophilaceae</taxon>
        <taxon>Geodermatophilus</taxon>
    </lineage>
</organism>
<sequence>MSDDLDPVALTRRLIAVDSVNPALVPGGAGEAARTEAHRATTGPPPLRRGEPSWTDCALLHAAGIDTVLFGVDGGGAHAAREWVSVASVHTLTRTLASTATAYTA</sequence>